<protein>
    <submittedName>
        <fullName evidence="2">Uncharacterized protein</fullName>
    </submittedName>
</protein>
<proteinExistence type="predicted"/>
<sequence>MPPRDDRGAARWGRWRCGQCHGIAGVDGIDGLHRGSDGGSVNRCSRRALSGHPCTVCTVAAKCLADPASGKLTTTRNAGVHSARSDKALQGSIEGIDRSENAAHCSAVVVAEIYPNLAVNRLQRRDRQTHRRRVDRSEKTTGDEVFVSVRVGRTRGRVLLRGGPTPRGPTWKIGSSTSAYSPHGFSSESNW</sequence>
<accession>A0A0D9XU40</accession>
<dbReference type="HOGENOM" id="CLU_1423427_0_0_1"/>
<dbReference type="Proteomes" id="UP000032180">
    <property type="component" value="Chromosome 11"/>
</dbReference>
<evidence type="ECO:0000256" key="1">
    <source>
        <dbReference type="SAM" id="MobiDB-lite"/>
    </source>
</evidence>
<dbReference type="EnsemblPlants" id="LPERR11G15950.1">
    <property type="protein sequence ID" value="LPERR11G15950.1"/>
    <property type="gene ID" value="LPERR11G15950"/>
</dbReference>
<dbReference type="AlphaFoldDB" id="A0A0D9XU40"/>
<name>A0A0D9XU40_9ORYZ</name>
<reference evidence="3" key="2">
    <citation type="submission" date="2013-12" db="EMBL/GenBank/DDBJ databases">
        <authorList>
            <person name="Yu Y."/>
            <person name="Lee S."/>
            <person name="de Baynast K."/>
            <person name="Wissotski M."/>
            <person name="Liu L."/>
            <person name="Talag J."/>
            <person name="Goicoechea J."/>
            <person name="Angelova A."/>
            <person name="Jetty R."/>
            <person name="Kudrna D."/>
            <person name="Golser W."/>
            <person name="Rivera L."/>
            <person name="Zhang J."/>
            <person name="Wing R."/>
        </authorList>
    </citation>
    <scope>NUCLEOTIDE SEQUENCE</scope>
</reference>
<feature type="compositionally biased region" description="Low complexity" evidence="1">
    <location>
        <begin position="159"/>
        <end position="170"/>
    </location>
</feature>
<feature type="compositionally biased region" description="Polar residues" evidence="1">
    <location>
        <begin position="173"/>
        <end position="191"/>
    </location>
</feature>
<feature type="region of interest" description="Disordered" evidence="1">
    <location>
        <begin position="158"/>
        <end position="191"/>
    </location>
</feature>
<dbReference type="Gramene" id="LPERR11G15950.1">
    <property type="protein sequence ID" value="LPERR11G15950.1"/>
    <property type="gene ID" value="LPERR11G15950"/>
</dbReference>
<organism evidence="2 3">
    <name type="scientific">Leersia perrieri</name>
    <dbReference type="NCBI Taxonomy" id="77586"/>
    <lineage>
        <taxon>Eukaryota</taxon>
        <taxon>Viridiplantae</taxon>
        <taxon>Streptophyta</taxon>
        <taxon>Embryophyta</taxon>
        <taxon>Tracheophyta</taxon>
        <taxon>Spermatophyta</taxon>
        <taxon>Magnoliopsida</taxon>
        <taxon>Liliopsida</taxon>
        <taxon>Poales</taxon>
        <taxon>Poaceae</taxon>
        <taxon>BOP clade</taxon>
        <taxon>Oryzoideae</taxon>
        <taxon>Oryzeae</taxon>
        <taxon>Oryzinae</taxon>
        <taxon>Leersia</taxon>
    </lineage>
</organism>
<reference evidence="2" key="3">
    <citation type="submission" date="2015-04" db="UniProtKB">
        <authorList>
            <consortium name="EnsemblPlants"/>
        </authorList>
    </citation>
    <scope>IDENTIFICATION</scope>
</reference>
<evidence type="ECO:0000313" key="2">
    <source>
        <dbReference type="EnsemblPlants" id="LPERR11G15950.1"/>
    </source>
</evidence>
<keyword evidence="3" id="KW-1185">Reference proteome</keyword>
<evidence type="ECO:0000313" key="3">
    <source>
        <dbReference type="Proteomes" id="UP000032180"/>
    </source>
</evidence>
<reference evidence="2 3" key="1">
    <citation type="submission" date="2012-08" db="EMBL/GenBank/DDBJ databases">
        <title>Oryza genome evolution.</title>
        <authorList>
            <person name="Wing R.A."/>
        </authorList>
    </citation>
    <scope>NUCLEOTIDE SEQUENCE</scope>
</reference>